<keyword evidence="2" id="KW-0812">Transmembrane</keyword>
<keyword evidence="4" id="KW-1185">Reference proteome</keyword>
<evidence type="ECO:0000256" key="2">
    <source>
        <dbReference type="SAM" id="Phobius"/>
    </source>
</evidence>
<feature type="transmembrane region" description="Helical" evidence="2">
    <location>
        <begin position="289"/>
        <end position="312"/>
    </location>
</feature>
<feature type="transmembrane region" description="Helical" evidence="2">
    <location>
        <begin position="101"/>
        <end position="122"/>
    </location>
</feature>
<evidence type="ECO:0000256" key="1">
    <source>
        <dbReference type="SAM" id="Coils"/>
    </source>
</evidence>
<accession>A0A8X8GYZ8</accession>
<evidence type="ECO:0000313" key="3">
    <source>
        <dbReference type="EMBL" id="NUB43067.1"/>
    </source>
</evidence>
<dbReference type="EMBL" id="WHUT02000001">
    <property type="protein sequence ID" value="NUB43067.1"/>
    <property type="molecule type" value="Genomic_DNA"/>
</dbReference>
<dbReference type="AlphaFoldDB" id="A0A8X8GYZ8"/>
<proteinExistence type="predicted"/>
<keyword evidence="2" id="KW-1133">Transmembrane helix</keyword>
<comment type="caution">
    <text evidence="3">The sequence shown here is derived from an EMBL/GenBank/DDBJ whole genome shotgun (WGS) entry which is preliminary data.</text>
</comment>
<sequence>MTAAAAPAQVLDGSYVDWPAIFAGAVVSVAVATLFTTFGAALGLSSLPDPGEGFSFMLIVSALWVVVTLVASYMTGGYIAGRMRRRVDKASADEVTVRDGINGLVVWGLGTIAGLVLLSAAVSATVSAVGTAASVAGQTVGTVATAAGSVVGGAAQGALAAVGAAVPEDAVEDPVGYISDTLMRPDQVPAGTANTEEMARQTAAILGNVLRTGEISDSERAYLVSAVAAQTGLSPAEVNTRVDQAIEGAQTARAEAAQLVTDAQAEAERLAAEAEQLAQDAAETARVSAILTAFLLTAASLVAAAAAYIGAVRGGRHRDEGRIFGGLAYRG</sequence>
<keyword evidence="2" id="KW-0472">Membrane</keyword>
<evidence type="ECO:0000313" key="4">
    <source>
        <dbReference type="Proteomes" id="UP000484076"/>
    </source>
</evidence>
<evidence type="ECO:0008006" key="5">
    <source>
        <dbReference type="Google" id="ProtNLM"/>
    </source>
</evidence>
<reference evidence="3" key="1">
    <citation type="submission" date="2020-05" db="EMBL/GenBank/DDBJ databases">
        <title>Fertoebacter nigrum gen. nov., sp. nov., a new member of the family Rhodobacteraceae.</title>
        <authorList>
            <person name="Szuroczki S."/>
            <person name="Abbaszade G."/>
            <person name="Buni D."/>
            <person name="Schumann P."/>
            <person name="Toth E."/>
        </authorList>
    </citation>
    <scope>NUCLEOTIDE SEQUENCE</scope>
    <source>
        <strain evidence="3">RG-N-1a</strain>
    </source>
</reference>
<gene>
    <name evidence="3" type="ORF">GEU84_001600</name>
</gene>
<feature type="coiled-coil region" evidence="1">
    <location>
        <begin position="253"/>
        <end position="287"/>
    </location>
</feature>
<dbReference type="Proteomes" id="UP000484076">
    <property type="component" value="Unassembled WGS sequence"/>
</dbReference>
<keyword evidence="1" id="KW-0175">Coiled coil</keyword>
<protein>
    <recommendedName>
        <fullName evidence="5">ATP synthase F0 subunit B</fullName>
    </recommendedName>
</protein>
<organism evidence="3 4">
    <name type="scientific">Fertoeibacter niger</name>
    <dbReference type="NCBI Taxonomy" id="2656921"/>
    <lineage>
        <taxon>Bacteria</taxon>
        <taxon>Pseudomonadati</taxon>
        <taxon>Pseudomonadota</taxon>
        <taxon>Alphaproteobacteria</taxon>
        <taxon>Rhodobacterales</taxon>
        <taxon>Paracoccaceae</taxon>
        <taxon>Fertoeibacter</taxon>
    </lineage>
</organism>
<feature type="transmembrane region" description="Helical" evidence="2">
    <location>
        <begin position="21"/>
        <end position="44"/>
    </location>
</feature>
<feature type="transmembrane region" description="Helical" evidence="2">
    <location>
        <begin position="56"/>
        <end position="80"/>
    </location>
</feature>
<name>A0A8X8GYZ8_9RHOB</name>